<dbReference type="EMBL" id="ML170159">
    <property type="protein sequence ID" value="TDL27358.1"/>
    <property type="molecule type" value="Genomic_DNA"/>
</dbReference>
<feature type="region of interest" description="Disordered" evidence="1">
    <location>
        <begin position="1"/>
        <end position="141"/>
    </location>
</feature>
<sequence length="141" mass="15501">MSASPANDDLHDHHKPSEHKPDDAPAPETTAQGMPPSDLRSYRDPLTNTTLQTIPHSKNKKAGDSDAPGPSKPSEPTEKRKRGRPPKPKPEGEELTPKRPRGRPPKHPRPEKDKEDDDKDASGDTDEPPKKKRGRPPKAAT</sequence>
<reference evidence="2 3" key="1">
    <citation type="submission" date="2018-06" db="EMBL/GenBank/DDBJ databases">
        <title>A transcriptomic atlas of mushroom development highlights an independent origin of complex multicellularity.</title>
        <authorList>
            <consortium name="DOE Joint Genome Institute"/>
            <person name="Krizsan K."/>
            <person name="Almasi E."/>
            <person name="Merenyi Z."/>
            <person name="Sahu N."/>
            <person name="Viragh M."/>
            <person name="Koszo T."/>
            <person name="Mondo S."/>
            <person name="Kiss B."/>
            <person name="Balint B."/>
            <person name="Kues U."/>
            <person name="Barry K."/>
            <person name="Hegedus J.C."/>
            <person name="Henrissat B."/>
            <person name="Johnson J."/>
            <person name="Lipzen A."/>
            <person name="Ohm R."/>
            <person name="Nagy I."/>
            <person name="Pangilinan J."/>
            <person name="Yan J."/>
            <person name="Xiong Y."/>
            <person name="Grigoriev I.V."/>
            <person name="Hibbett D.S."/>
            <person name="Nagy L.G."/>
        </authorList>
    </citation>
    <scope>NUCLEOTIDE SEQUENCE [LARGE SCALE GENOMIC DNA]</scope>
    <source>
        <strain evidence="2 3">SZMC22713</strain>
    </source>
</reference>
<accession>A0A4Y7QJD7</accession>
<feature type="compositionally biased region" description="Acidic residues" evidence="1">
    <location>
        <begin position="114"/>
        <end position="126"/>
    </location>
</feature>
<gene>
    <name evidence="2" type="ORF">BD410DRAFT_825063</name>
</gene>
<name>A0A4Y7QJD7_9AGAM</name>
<protein>
    <submittedName>
        <fullName evidence="2">Uncharacterized protein</fullName>
    </submittedName>
</protein>
<feature type="compositionally biased region" description="Basic and acidic residues" evidence="1">
    <location>
        <begin position="88"/>
        <end position="97"/>
    </location>
</feature>
<dbReference type="GO" id="GO:0003677">
    <property type="term" value="F:DNA binding"/>
    <property type="evidence" value="ECO:0007669"/>
    <property type="project" value="InterPro"/>
</dbReference>
<dbReference type="PRINTS" id="PR00929">
    <property type="entry name" value="ATHOOK"/>
</dbReference>
<feature type="compositionally biased region" description="Basic residues" evidence="1">
    <location>
        <begin position="130"/>
        <end position="141"/>
    </location>
</feature>
<evidence type="ECO:0000313" key="2">
    <source>
        <dbReference type="EMBL" id="TDL27358.1"/>
    </source>
</evidence>
<feature type="compositionally biased region" description="Basic residues" evidence="1">
    <location>
        <begin position="98"/>
        <end position="107"/>
    </location>
</feature>
<evidence type="ECO:0000313" key="3">
    <source>
        <dbReference type="Proteomes" id="UP000294933"/>
    </source>
</evidence>
<proteinExistence type="predicted"/>
<dbReference type="Pfam" id="PF02178">
    <property type="entry name" value="AT_hook"/>
    <property type="match status" value="3"/>
</dbReference>
<evidence type="ECO:0000256" key="1">
    <source>
        <dbReference type="SAM" id="MobiDB-lite"/>
    </source>
</evidence>
<dbReference type="InterPro" id="IPR017956">
    <property type="entry name" value="AT_hook_DNA-bd_motif"/>
</dbReference>
<dbReference type="VEuPathDB" id="FungiDB:BD410DRAFT_825063"/>
<dbReference type="STRING" id="50990.A0A4Y7QJD7"/>
<dbReference type="AlphaFoldDB" id="A0A4Y7QJD7"/>
<keyword evidence="3" id="KW-1185">Reference proteome</keyword>
<organism evidence="2 3">
    <name type="scientific">Rickenella mellea</name>
    <dbReference type="NCBI Taxonomy" id="50990"/>
    <lineage>
        <taxon>Eukaryota</taxon>
        <taxon>Fungi</taxon>
        <taxon>Dikarya</taxon>
        <taxon>Basidiomycota</taxon>
        <taxon>Agaricomycotina</taxon>
        <taxon>Agaricomycetes</taxon>
        <taxon>Hymenochaetales</taxon>
        <taxon>Rickenellaceae</taxon>
        <taxon>Rickenella</taxon>
    </lineage>
</organism>
<dbReference type="SMART" id="SM00384">
    <property type="entry name" value="AT_hook"/>
    <property type="match status" value="3"/>
</dbReference>
<dbReference type="Proteomes" id="UP000294933">
    <property type="component" value="Unassembled WGS sequence"/>
</dbReference>
<feature type="compositionally biased region" description="Polar residues" evidence="1">
    <location>
        <begin position="46"/>
        <end position="56"/>
    </location>
</feature>